<accession>A0A2W5N2Z9</accession>
<protein>
    <submittedName>
        <fullName evidence="1">Uncharacterized protein</fullName>
    </submittedName>
</protein>
<proteinExistence type="predicted"/>
<gene>
    <name evidence="1" type="ORF">DI569_15445</name>
</gene>
<organism evidence="1 2">
    <name type="scientific">Sphingopyxis macrogoltabida</name>
    <name type="common">Sphingomonas macrogoltabidus</name>
    <dbReference type="NCBI Taxonomy" id="33050"/>
    <lineage>
        <taxon>Bacteria</taxon>
        <taxon>Pseudomonadati</taxon>
        <taxon>Pseudomonadota</taxon>
        <taxon>Alphaproteobacteria</taxon>
        <taxon>Sphingomonadales</taxon>
        <taxon>Sphingomonadaceae</taxon>
        <taxon>Sphingopyxis</taxon>
    </lineage>
</organism>
<comment type="caution">
    <text evidence="1">The sequence shown here is derived from an EMBL/GenBank/DDBJ whole genome shotgun (WGS) entry which is preliminary data.</text>
</comment>
<sequence>MEQLMAATIILAEIHPRAVADGATTIVRLAGGGGARPYHYGGEHWRAGIEALPTISATFDYQDEITGRTMAENMTVSYAPGRQAVLANLAGYFWPDAPIILRAGPEAPGGALPPILVQGKVLEISTAEGKLSIALADPAADLKKPLLKDRYLGTGGLEGPEDWEDKLKHRLFGRVWNRAAEPMDPANNIYCLADPRRPLQAISAVRDRGSPAGELTFMAWAGTAEDTLAALQAAVAPAGGGIVCPSIACIKWWKEPSGDLNADVLGEIGAGYVETTAAIAERLVQELGGPAFAAGVVGAADSLRPAPVGWVVKDETTTVAAMLDELMANVSLLWMLSPTGEILIRPWAWGASVASAVSEDVSRTKVIRPVATRKLGYRRNESRMARGDLAAIVLANEVAYLDGTPAQDLQPAEPASTSGAPLGTVVGDITADDVSSTINSGGGVAENQVNTSAILDNAVTESNFALLDLFGASVGSDDDNVWRDFAYMGVALSTNFTRPEGATDTTAVFLVTVVGTRTGGDNDRVSLRMMRGDGTALLPAEHGYLLFEGGGNTAYTVPFFDPAPLDGTNSYTVQSKNVVGHPTWERGIVIPVRLSK</sequence>
<evidence type="ECO:0000313" key="2">
    <source>
        <dbReference type="Proteomes" id="UP000248597"/>
    </source>
</evidence>
<dbReference type="AlphaFoldDB" id="A0A2W5N2Z9"/>
<dbReference type="Proteomes" id="UP000248597">
    <property type="component" value="Unassembled WGS sequence"/>
</dbReference>
<name>A0A2W5N2Z9_SPHMC</name>
<evidence type="ECO:0000313" key="1">
    <source>
        <dbReference type="EMBL" id="PZQ20460.1"/>
    </source>
</evidence>
<reference evidence="1 2" key="1">
    <citation type="submission" date="2017-08" db="EMBL/GenBank/DDBJ databases">
        <title>Infants hospitalized years apart are colonized by the same room-sourced microbial strains.</title>
        <authorList>
            <person name="Brooks B."/>
            <person name="Olm M.R."/>
            <person name="Firek B.A."/>
            <person name="Baker R."/>
            <person name="Thomas B.C."/>
            <person name="Morowitz M.J."/>
            <person name="Banfield J.F."/>
        </authorList>
    </citation>
    <scope>NUCLEOTIDE SEQUENCE [LARGE SCALE GENOMIC DNA]</scope>
    <source>
        <strain evidence="1">S2_005_003_R2_47</strain>
    </source>
</reference>
<dbReference type="EMBL" id="QFPJ01000059">
    <property type="protein sequence ID" value="PZQ20460.1"/>
    <property type="molecule type" value="Genomic_DNA"/>
</dbReference>